<evidence type="ECO:0000313" key="3">
    <source>
        <dbReference type="EMBL" id="NKZ21030.1"/>
    </source>
</evidence>
<dbReference type="PANTHER" id="PTHR30050">
    <property type="entry name" value="CHROMOSOMAL REPLICATION INITIATOR PROTEIN DNAA"/>
    <property type="match status" value="1"/>
</dbReference>
<feature type="domain" description="IstB-like ATP-binding" evidence="1">
    <location>
        <begin position="101"/>
        <end position="297"/>
    </location>
</feature>
<gene>
    <name evidence="3" type="primary">dnaI</name>
    <name evidence="3" type="ORF">HF992_09350</name>
</gene>
<protein>
    <submittedName>
        <fullName evidence="3">Primosomal protein DnaI</fullName>
    </submittedName>
</protein>
<proteinExistence type="predicted"/>
<accession>A0A7X6MZ30</accession>
<dbReference type="EMBL" id="JAAXPR010000020">
    <property type="protein sequence ID" value="NKZ21030.1"/>
    <property type="molecule type" value="Genomic_DNA"/>
</dbReference>
<comment type="caution">
    <text evidence="3">The sequence shown here is derived from an EMBL/GenBank/DDBJ whole genome shotgun (WGS) entry which is preliminary data.</text>
</comment>
<dbReference type="GO" id="GO:0005524">
    <property type="term" value="F:ATP binding"/>
    <property type="evidence" value="ECO:0007669"/>
    <property type="project" value="InterPro"/>
</dbReference>
<organism evidence="3 4">
    <name type="scientific">Streptococcus ovuberis</name>
    <dbReference type="NCBI Taxonomy" id="1936207"/>
    <lineage>
        <taxon>Bacteria</taxon>
        <taxon>Bacillati</taxon>
        <taxon>Bacillota</taxon>
        <taxon>Bacilli</taxon>
        <taxon>Lactobacillales</taxon>
        <taxon>Streptococcaceae</taxon>
        <taxon>Streptococcus</taxon>
    </lineage>
</organism>
<dbReference type="NCBIfam" id="NF006505">
    <property type="entry name" value="PRK08939.1"/>
    <property type="match status" value="1"/>
</dbReference>
<dbReference type="SUPFAM" id="SSF52540">
    <property type="entry name" value="P-loop containing nucleoside triphosphate hydrolases"/>
    <property type="match status" value="1"/>
</dbReference>
<dbReference type="Proteomes" id="UP000522720">
    <property type="component" value="Unassembled WGS sequence"/>
</dbReference>
<dbReference type="Gene3D" id="3.40.50.300">
    <property type="entry name" value="P-loop containing nucleotide triphosphate hydrolases"/>
    <property type="match status" value="1"/>
</dbReference>
<dbReference type="InterPro" id="IPR002611">
    <property type="entry name" value="IstB_ATP-bd"/>
</dbReference>
<evidence type="ECO:0000259" key="1">
    <source>
        <dbReference type="Pfam" id="PF01695"/>
    </source>
</evidence>
<dbReference type="InterPro" id="IPR009928">
    <property type="entry name" value="DnaI_N"/>
</dbReference>
<dbReference type="RefSeq" id="WP_168549767.1">
    <property type="nucleotide sequence ID" value="NZ_JAAXPR010000020.1"/>
</dbReference>
<dbReference type="Pfam" id="PF01695">
    <property type="entry name" value="IstB_IS21"/>
    <property type="match status" value="1"/>
</dbReference>
<dbReference type="AlphaFoldDB" id="A0A7X6MZ30"/>
<dbReference type="InterPro" id="IPR027417">
    <property type="entry name" value="P-loop_NTPase"/>
</dbReference>
<dbReference type="PANTHER" id="PTHR30050:SF8">
    <property type="entry name" value="PRIMOSOMAL PROTEIN DNAI"/>
    <property type="match status" value="1"/>
</dbReference>
<sequence>MQEISSQIANRAIKGTKTYEELKAEILADQEVQAFIATHRMTEAEILRSVSKFFEFIKERDNYLTKSVAYILKGYRPKLIMNKGYADVSYEETEELLEAVSQKSINQRINLVNLPKSLRQVSARDMDFRDPNREAIYLYLADFVDGYGQSYRSGLYLYGSFGVGKTFVMAYLARELSEKCQVATTLLHFPSFAVDIKNAISTGSVKAMVDDIKTAPVLVLDDIGAEQFSAWIRDDVLQVILQHRMQEELPTFFTSNFNLEDLERHFANGRAGDETWQAKRLMERIKFLSTPMHLKGDNRR</sequence>
<evidence type="ECO:0000259" key="2">
    <source>
        <dbReference type="Pfam" id="PF07319"/>
    </source>
</evidence>
<dbReference type="GO" id="GO:0006260">
    <property type="term" value="P:DNA replication"/>
    <property type="evidence" value="ECO:0007669"/>
    <property type="project" value="TreeGrafter"/>
</dbReference>
<dbReference type="Pfam" id="PF07319">
    <property type="entry name" value="DnaI_N"/>
    <property type="match status" value="1"/>
</dbReference>
<keyword evidence="4" id="KW-1185">Reference proteome</keyword>
<name>A0A7X6MZ30_9STRE</name>
<evidence type="ECO:0000313" key="4">
    <source>
        <dbReference type="Proteomes" id="UP000522720"/>
    </source>
</evidence>
<reference evidence="3 4" key="1">
    <citation type="submission" date="2020-04" db="EMBL/GenBank/DDBJ databases">
        <title>MicrobeNet Type strains.</title>
        <authorList>
            <person name="Nicholson A.C."/>
        </authorList>
    </citation>
    <scope>NUCLEOTIDE SEQUENCE [LARGE SCALE GENOMIC DNA]</scope>
    <source>
        <strain evidence="3 4">CCUG 69612</strain>
    </source>
</reference>
<feature type="domain" description="Primosomal DnaI N-terminal" evidence="2">
    <location>
        <begin position="1"/>
        <end position="90"/>
    </location>
</feature>